<gene>
    <name evidence="2" type="ORF">MM415A01507_0012</name>
    <name evidence="1" type="ORF">MM415B00814_0022</name>
</gene>
<name>A0A6M3K2S6_9ZZZZ</name>
<proteinExistence type="predicted"/>
<sequence>MAISLGLGLLLGGLASGASSLLGARGASDAAGIQADAAARAQEKAIEAQLQMYYQSRADLQPWTEAGRIALGQLFGTGLTQTYPTAQNALVGGQQGENSIIPMSEVQPGRFVPFQATLTPHEQDVIRAVEQIGGYEADANMVEYNKIKQREANHVPNALAAMTQSPQARVDAAPMLSPGDDGYQNGLIADYQTAIKELTPEGYEKSPYYDFLLGEGIGAIERGAAGRGKLLGGQTQKSLMEYGQNFAKTDYQNWLNQGYRAAGAPLDPYMQTLGYGSGAASQTAGNALAAGQNQANTYLQTIPAQGQARAAGVLGQANTWGNLANWGGNQLANYALLNQNNQPVAGNALAGGYYNMPSGGAGNEWWRYM</sequence>
<protein>
    <recommendedName>
        <fullName evidence="3">DNA transfer protein</fullName>
    </recommendedName>
</protein>
<dbReference type="AlphaFoldDB" id="A0A6M3K2S6"/>
<evidence type="ECO:0000313" key="1">
    <source>
        <dbReference type="EMBL" id="QJA62203.1"/>
    </source>
</evidence>
<evidence type="ECO:0008006" key="3">
    <source>
        <dbReference type="Google" id="ProtNLM"/>
    </source>
</evidence>
<evidence type="ECO:0000313" key="2">
    <source>
        <dbReference type="EMBL" id="QJA76449.1"/>
    </source>
</evidence>
<dbReference type="EMBL" id="MT142225">
    <property type="protein sequence ID" value="QJA76449.1"/>
    <property type="molecule type" value="Genomic_DNA"/>
</dbReference>
<organism evidence="2">
    <name type="scientific">viral metagenome</name>
    <dbReference type="NCBI Taxonomy" id="1070528"/>
    <lineage>
        <taxon>unclassified sequences</taxon>
        <taxon>metagenomes</taxon>
        <taxon>organismal metagenomes</taxon>
    </lineage>
</organism>
<dbReference type="EMBL" id="MT141464">
    <property type="protein sequence ID" value="QJA62203.1"/>
    <property type="molecule type" value="Genomic_DNA"/>
</dbReference>
<accession>A0A6M3K2S6</accession>
<reference evidence="2" key="1">
    <citation type="submission" date="2020-03" db="EMBL/GenBank/DDBJ databases">
        <title>The deep terrestrial virosphere.</title>
        <authorList>
            <person name="Holmfeldt K."/>
            <person name="Nilsson E."/>
            <person name="Simone D."/>
            <person name="Lopez-Fernandez M."/>
            <person name="Wu X."/>
            <person name="de Brujin I."/>
            <person name="Lundin D."/>
            <person name="Andersson A."/>
            <person name="Bertilsson S."/>
            <person name="Dopson M."/>
        </authorList>
    </citation>
    <scope>NUCLEOTIDE SEQUENCE</scope>
    <source>
        <strain evidence="2">MM415A01507</strain>
        <strain evidence="1">MM415B00814</strain>
    </source>
</reference>